<accession>A0AAP0P2J3</accession>
<evidence type="ECO:0000313" key="3">
    <source>
        <dbReference type="Proteomes" id="UP001420932"/>
    </source>
</evidence>
<organism evidence="2 3">
    <name type="scientific">Stephania yunnanensis</name>
    <dbReference type="NCBI Taxonomy" id="152371"/>
    <lineage>
        <taxon>Eukaryota</taxon>
        <taxon>Viridiplantae</taxon>
        <taxon>Streptophyta</taxon>
        <taxon>Embryophyta</taxon>
        <taxon>Tracheophyta</taxon>
        <taxon>Spermatophyta</taxon>
        <taxon>Magnoliopsida</taxon>
        <taxon>Ranunculales</taxon>
        <taxon>Menispermaceae</taxon>
        <taxon>Menispermoideae</taxon>
        <taxon>Cissampelideae</taxon>
        <taxon>Stephania</taxon>
    </lineage>
</organism>
<comment type="caution">
    <text evidence="2">The sequence shown here is derived from an EMBL/GenBank/DDBJ whole genome shotgun (WGS) entry which is preliminary data.</text>
</comment>
<protein>
    <submittedName>
        <fullName evidence="2">Uncharacterized protein</fullName>
    </submittedName>
</protein>
<sequence length="106" mass="11664">MSSKGGSLSGDLSWPRSRDEGARDTAVGRILEDDQEGVRTMDDDNFIDDTWNGSATGRRGSLVEGCQREVARSEVDTAQSDPGKRMSPLQIRGDFACRNSNRIKAW</sequence>
<feature type="compositionally biased region" description="Basic and acidic residues" evidence="1">
    <location>
        <begin position="66"/>
        <end position="75"/>
    </location>
</feature>
<name>A0AAP0P2J3_9MAGN</name>
<feature type="region of interest" description="Disordered" evidence="1">
    <location>
        <begin position="1"/>
        <end position="90"/>
    </location>
</feature>
<feature type="compositionally biased region" description="Low complexity" evidence="1">
    <location>
        <begin position="1"/>
        <end position="13"/>
    </location>
</feature>
<evidence type="ECO:0000313" key="2">
    <source>
        <dbReference type="EMBL" id="KAK9128797.1"/>
    </source>
</evidence>
<proteinExistence type="predicted"/>
<dbReference type="AlphaFoldDB" id="A0AAP0P2J3"/>
<dbReference type="EMBL" id="JBBNAF010000007">
    <property type="protein sequence ID" value="KAK9128797.1"/>
    <property type="molecule type" value="Genomic_DNA"/>
</dbReference>
<dbReference type="Proteomes" id="UP001420932">
    <property type="component" value="Unassembled WGS sequence"/>
</dbReference>
<evidence type="ECO:0000256" key="1">
    <source>
        <dbReference type="SAM" id="MobiDB-lite"/>
    </source>
</evidence>
<keyword evidence="3" id="KW-1185">Reference proteome</keyword>
<reference evidence="2 3" key="1">
    <citation type="submission" date="2024-01" db="EMBL/GenBank/DDBJ databases">
        <title>Genome assemblies of Stephania.</title>
        <authorList>
            <person name="Yang L."/>
        </authorList>
    </citation>
    <scope>NUCLEOTIDE SEQUENCE [LARGE SCALE GENOMIC DNA]</scope>
    <source>
        <strain evidence="2">YNDBR</strain>
        <tissue evidence="2">Leaf</tissue>
    </source>
</reference>
<gene>
    <name evidence="2" type="ORF">Syun_017594</name>
</gene>
<feature type="compositionally biased region" description="Basic and acidic residues" evidence="1">
    <location>
        <begin position="30"/>
        <end position="42"/>
    </location>
</feature>